<evidence type="ECO:0000256" key="1">
    <source>
        <dbReference type="ARBA" id="ARBA00004651"/>
    </source>
</evidence>
<evidence type="ECO:0000256" key="8">
    <source>
        <dbReference type="SAM" id="Phobius"/>
    </source>
</evidence>
<keyword evidence="7 8" id="KW-0472">Membrane</keyword>
<accession>A0A0E3BGZ9</accession>
<keyword evidence="3" id="KW-0813">Transport</keyword>
<dbReference type="EMBL" id="AWTN01000071">
    <property type="protein sequence ID" value="KGG94456.1"/>
    <property type="molecule type" value="Genomic_DNA"/>
</dbReference>
<dbReference type="NCBIfam" id="TIGR00688">
    <property type="entry name" value="rarD"/>
    <property type="match status" value="1"/>
</dbReference>
<feature type="transmembrane region" description="Helical" evidence="8">
    <location>
        <begin position="12"/>
        <end position="34"/>
    </location>
</feature>
<evidence type="ECO:0000313" key="9">
    <source>
        <dbReference type="EMBL" id="KGG94456.1"/>
    </source>
</evidence>
<feature type="transmembrane region" description="Helical" evidence="8">
    <location>
        <begin position="188"/>
        <end position="207"/>
    </location>
</feature>
<proteinExistence type="inferred from homology"/>
<feature type="transmembrane region" description="Helical" evidence="8">
    <location>
        <begin position="46"/>
        <end position="65"/>
    </location>
</feature>
<evidence type="ECO:0000256" key="6">
    <source>
        <dbReference type="ARBA" id="ARBA00022989"/>
    </source>
</evidence>
<name>A0A0E3BGZ9_9BURK</name>
<keyword evidence="6 8" id="KW-1133">Transmembrane helix</keyword>
<comment type="subcellular location">
    <subcellularLocation>
        <location evidence="1">Cell membrane</location>
        <topology evidence="1">Multi-pass membrane protein</topology>
    </subcellularLocation>
</comment>
<reference evidence="9 10" key="1">
    <citation type="submission" date="2013-09" db="EMBL/GenBank/DDBJ databases">
        <title>High correlation between genotypes and phenotypes of environmental bacteria Comamonas testosteroni strains.</title>
        <authorList>
            <person name="Liu L."/>
            <person name="Zhu W."/>
            <person name="Xia X."/>
            <person name="Xu B."/>
            <person name="Luo M."/>
            <person name="Wang G."/>
        </authorList>
    </citation>
    <scope>NUCLEOTIDE SEQUENCE [LARGE SCALE GENOMIC DNA]</scope>
    <source>
        <strain evidence="9 10">JL14</strain>
    </source>
</reference>
<dbReference type="GO" id="GO:0005886">
    <property type="term" value="C:plasma membrane"/>
    <property type="evidence" value="ECO:0007669"/>
    <property type="project" value="UniProtKB-SubCell"/>
</dbReference>
<comment type="caution">
    <text evidence="9">The sequence shown here is derived from an EMBL/GenBank/DDBJ whole genome shotgun (WGS) entry which is preliminary data.</text>
</comment>
<feature type="transmembrane region" description="Helical" evidence="8">
    <location>
        <begin position="280"/>
        <end position="297"/>
    </location>
</feature>
<gene>
    <name evidence="9" type="ORF">P245_07755</name>
</gene>
<feature type="transmembrane region" description="Helical" evidence="8">
    <location>
        <begin position="111"/>
        <end position="133"/>
    </location>
</feature>
<sequence length="309" mass="33890">MLAAIWRLDLVSVMFKGVVVSVLASVLFASLYYLSPFLAPLDGEQIFGWRVLVTLPFTTALLFALKEVAAVRDLLARALAQPRFGMLLVLSSALLGVQLWIFMWAPMNGRALPVSLGYFLLPLVMVMAGRVLFAERLTLGQSLATLLAAAGVAHEFWQAGGMSWETWVVALGYTVYFSLRRWLQTDTLAGHWIDMALLVPVAIAFTLRTPDSWPLVAGHPTLWGLLPLLGIVSAVALALYMIASRWLPLGLFGLLSYVEPALLVVVAWLLGESMEPQQQLSYALIFAAVGLLIGDGLRHSWRGRSHTSD</sequence>
<dbReference type="InterPro" id="IPR004626">
    <property type="entry name" value="RarD"/>
</dbReference>
<dbReference type="AlphaFoldDB" id="A0A0E3BGZ9"/>
<feature type="transmembrane region" description="Helical" evidence="8">
    <location>
        <begin position="249"/>
        <end position="268"/>
    </location>
</feature>
<evidence type="ECO:0000256" key="3">
    <source>
        <dbReference type="ARBA" id="ARBA00022448"/>
    </source>
</evidence>
<dbReference type="Proteomes" id="UP000029567">
    <property type="component" value="Unassembled WGS sequence"/>
</dbReference>
<evidence type="ECO:0000313" key="10">
    <source>
        <dbReference type="Proteomes" id="UP000029567"/>
    </source>
</evidence>
<evidence type="ECO:0000256" key="7">
    <source>
        <dbReference type="ARBA" id="ARBA00023136"/>
    </source>
</evidence>
<keyword evidence="5 8" id="KW-0812">Transmembrane</keyword>
<evidence type="ECO:0000256" key="4">
    <source>
        <dbReference type="ARBA" id="ARBA00022475"/>
    </source>
</evidence>
<evidence type="ECO:0000256" key="5">
    <source>
        <dbReference type="ARBA" id="ARBA00022692"/>
    </source>
</evidence>
<feature type="transmembrane region" description="Helical" evidence="8">
    <location>
        <begin position="86"/>
        <end position="105"/>
    </location>
</feature>
<dbReference type="InterPro" id="IPR037185">
    <property type="entry name" value="EmrE-like"/>
</dbReference>
<comment type="similarity">
    <text evidence="2">Belongs to the EamA transporter family.</text>
</comment>
<dbReference type="SUPFAM" id="SSF103481">
    <property type="entry name" value="Multidrug resistance efflux transporter EmrE"/>
    <property type="match status" value="2"/>
</dbReference>
<feature type="transmembrane region" description="Helical" evidence="8">
    <location>
        <begin position="222"/>
        <end position="242"/>
    </location>
</feature>
<evidence type="ECO:0000256" key="2">
    <source>
        <dbReference type="ARBA" id="ARBA00007362"/>
    </source>
</evidence>
<organism evidence="9 10">
    <name type="scientific">Comamonas thiooxydans</name>
    <dbReference type="NCBI Taxonomy" id="363952"/>
    <lineage>
        <taxon>Bacteria</taxon>
        <taxon>Pseudomonadati</taxon>
        <taxon>Pseudomonadota</taxon>
        <taxon>Betaproteobacteria</taxon>
        <taxon>Burkholderiales</taxon>
        <taxon>Comamonadaceae</taxon>
        <taxon>Comamonas</taxon>
    </lineage>
</organism>
<protein>
    <submittedName>
        <fullName evidence="9">Permease</fullName>
    </submittedName>
</protein>
<keyword evidence="4" id="KW-1003">Cell membrane</keyword>